<dbReference type="Proteomes" id="UP001057402">
    <property type="component" value="Chromosome 9"/>
</dbReference>
<comment type="caution">
    <text evidence="1">The sequence shown here is derived from an EMBL/GenBank/DDBJ whole genome shotgun (WGS) entry which is preliminary data.</text>
</comment>
<sequence>MTQQYFHNIEVHCLLCPRNFDNGNNIIHDLHISTMFTHHRKIIVAYNEMIMSFAGGIGHCDGRYDALFHSSLRTLDIVQLTN</sequence>
<organism evidence="1 2">
    <name type="scientific">Melastoma candidum</name>
    <dbReference type="NCBI Taxonomy" id="119954"/>
    <lineage>
        <taxon>Eukaryota</taxon>
        <taxon>Viridiplantae</taxon>
        <taxon>Streptophyta</taxon>
        <taxon>Embryophyta</taxon>
        <taxon>Tracheophyta</taxon>
        <taxon>Spermatophyta</taxon>
        <taxon>Magnoliopsida</taxon>
        <taxon>eudicotyledons</taxon>
        <taxon>Gunneridae</taxon>
        <taxon>Pentapetalae</taxon>
        <taxon>rosids</taxon>
        <taxon>malvids</taxon>
        <taxon>Myrtales</taxon>
        <taxon>Melastomataceae</taxon>
        <taxon>Melastomatoideae</taxon>
        <taxon>Melastomateae</taxon>
        <taxon>Melastoma</taxon>
    </lineage>
</organism>
<evidence type="ECO:0000313" key="2">
    <source>
        <dbReference type="Proteomes" id="UP001057402"/>
    </source>
</evidence>
<gene>
    <name evidence="1" type="ORF">MLD38_031130</name>
</gene>
<name>A0ACB9MTN7_9MYRT</name>
<protein>
    <submittedName>
        <fullName evidence="1">Uncharacterized protein</fullName>
    </submittedName>
</protein>
<evidence type="ECO:0000313" key="1">
    <source>
        <dbReference type="EMBL" id="KAI4325760.1"/>
    </source>
</evidence>
<keyword evidence="2" id="KW-1185">Reference proteome</keyword>
<dbReference type="EMBL" id="CM042888">
    <property type="protein sequence ID" value="KAI4325760.1"/>
    <property type="molecule type" value="Genomic_DNA"/>
</dbReference>
<reference evidence="2" key="1">
    <citation type="journal article" date="2023" name="Front. Plant Sci.">
        <title>Chromosomal-level genome assembly of Melastoma candidum provides insights into trichome evolution.</title>
        <authorList>
            <person name="Zhong Y."/>
            <person name="Wu W."/>
            <person name="Sun C."/>
            <person name="Zou P."/>
            <person name="Liu Y."/>
            <person name="Dai S."/>
            <person name="Zhou R."/>
        </authorList>
    </citation>
    <scope>NUCLEOTIDE SEQUENCE [LARGE SCALE GENOMIC DNA]</scope>
</reference>
<proteinExistence type="predicted"/>
<accession>A0ACB9MTN7</accession>